<keyword evidence="4" id="KW-1185">Reference proteome</keyword>
<gene>
    <name evidence="1" type="ORF">JD108_21885</name>
    <name evidence="2" type="ORF">KDJ56_21820</name>
</gene>
<proteinExistence type="predicted"/>
<dbReference type="Proteomes" id="UP000595847">
    <property type="component" value="Chromosome"/>
</dbReference>
<dbReference type="EMBL" id="CP073708">
    <property type="protein sequence ID" value="QUO41504.1"/>
    <property type="molecule type" value="Genomic_DNA"/>
</dbReference>
<dbReference type="RefSeq" id="WP_198828002.1">
    <property type="nucleotide sequence ID" value="NZ_CP066308.1"/>
</dbReference>
<dbReference type="Pfam" id="PF14116">
    <property type="entry name" value="YyzF"/>
    <property type="match status" value="1"/>
</dbReference>
<dbReference type="KEGG" id="bcop:JD108_21885"/>
<sequence>MEKIRESIRIDGKEAELHQEHPVRFVCMEHLDTQIDEYVDEFEVAPDTYRAESIEGKQLDKRCRECGAPAEVALLHEKGM</sequence>
<evidence type="ECO:0000313" key="2">
    <source>
        <dbReference type="EMBL" id="QUO41504.1"/>
    </source>
</evidence>
<reference evidence="2" key="2">
    <citation type="submission" date="2021-04" db="EMBL/GenBank/DDBJ databases">
        <title>Brevibacillus composti FJAT-54423, complete genome.</title>
        <authorList>
            <person name="Tang R."/>
        </authorList>
    </citation>
    <scope>NUCLEOTIDE SEQUENCE</scope>
    <source>
        <strain evidence="2">FJAT-54424</strain>
    </source>
</reference>
<dbReference type="AlphaFoldDB" id="A0A7T5EKR4"/>
<name>A0A7T5EKR4_9BACL</name>
<organism evidence="1 3">
    <name type="scientific">Brevibacillus composti</name>
    <dbReference type="NCBI Taxonomy" id="2796470"/>
    <lineage>
        <taxon>Bacteria</taxon>
        <taxon>Bacillati</taxon>
        <taxon>Bacillota</taxon>
        <taxon>Bacilli</taxon>
        <taxon>Bacillales</taxon>
        <taxon>Paenibacillaceae</taxon>
        <taxon>Brevibacillus</taxon>
    </lineage>
</organism>
<evidence type="ECO:0000313" key="3">
    <source>
        <dbReference type="Proteomes" id="UP000595847"/>
    </source>
</evidence>
<dbReference type="EMBL" id="CP066308">
    <property type="protein sequence ID" value="QQE74422.1"/>
    <property type="molecule type" value="Genomic_DNA"/>
</dbReference>
<dbReference type="NCBIfam" id="TIGR04129">
    <property type="entry name" value="CxxH_BA5709"/>
    <property type="match status" value="1"/>
</dbReference>
<evidence type="ECO:0000313" key="4">
    <source>
        <dbReference type="Proteomes" id="UP000677234"/>
    </source>
</evidence>
<evidence type="ECO:0000313" key="1">
    <source>
        <dbReference type="EMBL" id="QQE74422.1"/>
    </source>
</evidence>
<accession>A0A7T5EKR4</accession>
<reference evidence="1 3" key="1">
    <citation type="submission" date="2020-12" db="EMBL/GenBank/DDBJ databases">
        <title>strain FJAT-54423T represents a novel species of the genus Brevibacillus.</title>
        <authorList>
            <person name="Tang R."/>
        </authorList>
    </citation>
    <scope>NUCLEOTIDE SEQUENCE [LARGE SCALE GENOMIC DNA]</scope>
    <source>
        <strain evidence="1 3">FJAT-54423</strain>
    </source>
</reference>
<dbReference type="InterPro" id="IPR025626">
    <property type="entry name" value="YyzF"/>
</dbReference>
<dbReference type="Proteomes" id="UP000677234">
    <property type="component" value="Chromosome"/>
</dbReference>
<protein>
    <submittedName>
        <fullName evidence="1">CxxH/CxxC protein</fullName>
    </submittedName>
</protein>